<keyword evidence="2" id="KW-1185">Reference proteome</keyword>
<gene>
    <name evidence="1" type="ORF">AG0111_0g6407</name>
</gene>
<comment type="caution">
    <text evidence="1">The sequence shown here is derived from an EMBL/GenBank/DDBJ whole genome shotgun (WGS) entry which is preliminary data.</text>
</comment>
<proteinExistence type="predicted"/>
<reference evidence="1 2" key="1">
    <citation type="journal article" date="2019" name="bioRxiv">
        <title>Genomics, evolutionary history and diagnostics of the Alternaria alternata species group including apple and Asian pear pathotypes.</title>
        <authorList>
            <person name="Armitage A.D."/>
            <person name="Cockerton H.M."/>
            <person name="Sreenivasaprasad S."/>
            <person name="Woodhall J.W."/>
            <person name="Lane C.R."/>
            <person name="Harrison R.J."/>
            <person name="Clarkson J.P."/>
        </authorList>
    </citation>
    <scope>NUCLEOTIDE SEQUENCE [LARGE SCALE GENOMIC DNA]</scope>
    <source>
        <strain evidence="1 2">FERA 650</strain>
    </source>
</reference>
<accession>A0ACB6FM66</accession>
<name>A0ACB6FM66_9PLEO</name>
<evidence type="ECO:0000313" key="1">
    <source>
        <dbReference type="EMBL" id="KAB2105513.1"/>
    </source>
</evidence>
<evidence type="ECO:0000313" key="2">
    <source>
        <dbReference type="Proteomes" id="UP000293547"/>
    </source>
</evidence>
<organism evidence="1 2">
    <name type="scientific">Alternaria gaisen</name>
    <dbReference type="NCBI Taxonomy" id="167740"/>
    <lineage>
        <taxon>Eukaryota</taxon>
        <taxon>Fungi</taxon>
        <taxon>Dikarya</taxon>
        <taxon>Ascomycota</taxon>
        <taxon>Pezizomycotina</taxon>
        <taxon>Dothideomycetes</taxon>
        <taxon>Pleosporomycetidae</taxon>
        <taxon>Pleosporales</taxon>
        <taxon>Pleosporineae</taxon>
        <taxon>Pleosporaceae</taxon>
        <taxon>Alternaria</taxon>
        <taxon>Alternaria sect. Alternaria</taxon>
    </lineage>
</organism>
<dbReference type="Proteomes" id="UP000293547">
    <property type="component" value="Unassembled WGS sequence"/>
</dbReference>
<protein>
    <submittedName>
        <fullName evidence="1">Uncharacterized protein</fullName>
    </submittedName>
</protein>
<sequence length="88" mass="10107">MERHSFNLLAARQSTVSLSRLAPNFKLDPTNWPYYTLLHRASLRARLYFTAIALISNAAKGQAMCLRCAFGRSWSLVQKRPDHHFVTD</sequence>
<dbReference type="EMBL" id="PDWZ02000005">
    <property type="protein sequence ID" value="KAB2105513.1"/>
    <property type="molecule type" value="Genomic_DNA"/>
</dbReference>